<protein>
    <submittedName>
        <fullName evidence="3">Uncharacterized protein</fullName>
    </submittedName>
</protein>
<dbReference type="EMBL" id="CP069130">
    <property type="protein sequence ID" value="QRG52411.1"/>
    <property type="molecule type" value="Genomic_DNA"/>
</dbReference>
<evidence type="ECO:0000313" key="2">
    <source>
        <dbReference type="EMBL" id="QRG52305.1"/>
    </source>
</evidence>
<reference evidence="3" key="1">
    <citation type="submission" date="2021-01" db="EMBL/GenBank/DDBJ databases">
        <title>Enterococcus faecalis.</title>
        <authorList>
            <person name="Du X."/>
            <person name="Wang N."/>
        </authorList>
    </citation>
    <scope>NUCLEOTIDE SEQUENCE</scope>
    <source>
        <strain evidence="4">T90-3</strain>
        <strain evidence="2">T90-4</strain>
        <strain evidence="3">T90-5</strain>
        <strain evidence="1">T90-6</strain>
        <plasmid evidence="4">pT90-3</plasmid>
        <plasmid evidence="2">pT90-4</plasmid>
        <plasmid evidence="3">pT90-5</plasmid>
        <plasmid evidence="1">pT90-6</plasmid>
    </source>
</reference>
<dbReference type="GeneID" id="39492518"/>
<evidence type="ECO:0000313" key="1">
    <source>
        <dbReference type="EMBL" id="QRG52149.1"/>
    </source>
</evidence>
<geneLocation type="plasmid" evidence="4">
    <name>pT90-3</name>
</geneLocation>
<proteinExistence type="predicted"/>
<gene>
    <name evidence="4" type="ORF">JG561_00295</name>
    <name evidence="2" type="ORF">JG562_00110</name>
    <name evidence="3" type="ORF">JG570_00175</name>
    <name evidence="1" type="ORF">JG581_00465</name>
</gene>
<dbReference type="RefSeq" id="WP_123866614.1">
    <property type="nucleotide sequence ID" value="NZ_CP068250.1"/>
</dbReference>
<accession>A0A890E7M9</accession>
<evidence type="ECO:0000313" key="4">
    <source>
        <dbReference type="EMBL" id="QRG52457.1"/>
    </source>
</evidence>
<geneLocation type="plasmid" evidence="3">
    <name>pT90-5</name>
</geneLocation>
<name>A0A890E7M9_ENTFL</name>
<organism evidence="3">
    <name type="scientific">Enterococcus faecalis</name>
    <name type="common">Streptococcus faecalis</name>
    <dbReference type="NCBI Taxonomy" id="1351"/>
    <lineage>
        <taxon>Bacteria</taxon>
        <taxon>Bacillati</taxon>
        <taxon>Bacillota</taxon>
        <taxon>Bacilli</taxon>
        <taxon>Lactobacillales</taxon>
        <taxon>Enterococcaceae</taxon>
        <taxon>Enterococcus</taxon>
    </lineage>
</organism>
<dbReference type="EMBL" id="CP069129">
    <property type="protein sequence ID" value="QRG52149.1"/>
    <property type="molecule type" value="Genomic_DNA"/>
</dbReference>
<geneLocation type="plasmid" evidence="2">
    <name>pT90-4</name>
</geneLocation>
<dbReference type="AlphaFoldDB" id="A0A890E7M9"/>
<geneLocation type="plasmid" evidence="1">
    <name>pT90-6</name>
</geneLocation>
<dbReference type="EMBL" id="CP069131">
    <property type="protein sequence ID" value="QRG52457.1"/>
    <property type="molecule type" value="Genomic_DNA"/>
</dbReference>
<keyword evidence="3" id="KW-0614">Plasmid</keyword>
<dbReference type="EMBL" id="CP069155">
    <property type="protein sequence ID" value="QRG52305.1"/>
    <property type="molecule type" value="Genomic_DNA"/>
</dbReference>
<sequence length="62" mass="7220">MLIKDLIEEKKKDIEFAEAYDNEGSNLKTDIEEESGIEYEVEILAYQALIEYDSAFKELVDQ</sequence>
<evidence type="ECO:0000313" key="3">
    <source>
        <dbReference type="EMBL" id="QRG52411.1"/>
    </source>
</evidence>